<dbReference type="Proteomes" id="UP000838756">
    <property type="component" value="Unassembled WGS sequence"/>
</dbReference>
<evidence type="ECO:0000313" key="2">
    <source>
        <dbReference type="Proteomes" id="UP000838756"/>
    </source>
</evidence>
<accession>A0A8S4SQS9</accession>
<reference evidence="1" key="1">
    <citation type="submission" date="2022-03" db="EMBL/GenBank/DDBJ databases">
        <authorList>
            <person name="Lindestad O."/>
        </authorList>
    </citation>
    <scope>NUCLEOTIDE SEQUENCE</scope>
</reference>
<dbReference type="AlphaFoldDB" id="A0A8S4SQS9"/>
<gene>
    <name evidence="1" type="primary">jg15069</name>
    <name evidence="1" type="ORF">PAEG_LOCUS27558</name>
</gene>
<proteinExistence type="predicted"/>
<evidence type="ECO:0000313" key="1">
    <source>
        <dbReference type="EMBL" id="CAH2269292.1"/>
    </source>
</evidence>
<dbReference type="EMBL" id="CAKXAJ010026508">
    <property type="protein sequence ID" value="CAH2269292.1"/>
    <property type="molecule type" value="Genomic_DNA"/>
</dbReference>
<protein>
    <submittedName>
        <fullName evidence="1">Jg15069 protein</fullName>
    </submittedName>
</protein>
<name>A0A8S4SQS9_9NEOP</name>
<feature type="non-terminal residue" evidence="1">
    <location>
        <position position="38"/>
    </location>
</feature>
<comment type="caution">
    <text evidence="1">The sequence shown here is derived from an EMBL/GenBank/DDBJ whole genome shotgun (WGS) entry which is preliminary data.</text>
</comment>
<organism evidence="1 2">
    <name type="scientific">Pararge aegeria aegeria</name>
    <dbReference type="NCBI Taxonomy" id="348720"/>
    <lineage>
        <taxon>Eukaryota</taxon>
        <taxon>Metazoa</taxon>
        <taxon>Ecdysozoa</taxon>
        <taxon>Arthropoda</taxon>
        <taxon>Hexapoda</taxon>
        <taxon>Insecta</taxon>
        <taxon>Pterygota</taxon>
        <taxon>Neoptera</taxon>
        <taxon>Endopterygota</taxon>
        <taxon>Lepidoptera</taxon>
        <taxon>Glossata</taxon>
        <taxon>Ditrysia</taxon>
        <taxon>Papilionoidea</taxon>
        <taxon>Nymphalidae</taxon>
        <taxon>Satyrinae</taxon>
        <taxon>Satyrini</taxon>
        <taxon>Parargina</taxon>
        <taxon>Pararge</taxon>
    </lineage>
</organism>
<keyword evidence="2" id="KW-1185">Reference proteome</keyword>
<sequence length="38" mass="4108">ISSGLNQSINHIDRCRQVHPDGLRTPTFCVCGHTTDAG</sequence>